<dbReference type="PANTHER" id="PTHR28520:SF2">
    <property type="entry name" value="MITOTIC-SPINDLE ORGANIZING PROTEIN 1"/>
    <property type="match status" value="1"/>
</dbReference>
<protein>
    <recommendedName>
        <fullName evidence="7">Mitotic-spindle organizing protein 1</fullName>
    </recommendedName>
</protein>
<comment type="similarity">
    <text evidence="2">Belongs to the MOZART1 family.</text>
</comment>
<dbReference type="GO" id="GO:0033566">
    <property type="term" value="P:gamma-tubulin complex localization"/>
    <property type="evidence" value="ECO:0007669"/>
    <property type="project" value="InterPro"/>
</dbReference>
<dbReference type="Proteomes" id="UP000075903">
    <property type="component" value="Unassembled WGS sequence"/>
</dbReference>
<reference evidence="5" key="1">
    <citation type="submission" date="2020-05" db="UniProtKB">
        <authorList>
            <consortium name="EnsemblMetazoa"/>
        </authorList>
    </citation>
    <scope>IDENTIFICATION</scope>
    <source>
        <strain evidence="5">MAF</strain>
    </source>
</reference>
<dbReference type="GeneID" id="121593866"/>
<keyword evidence="6" id="KW-1185">Reference proteome</keyword>
<sequence>MTFQSTTKQTTLLVQKPPQIYIRTMPEPSSNDQSNTNLYMRLQQSQVVRANIQNISQFLNTGLSPETLDICVKLLEAGVHPQSLSEAVIQIRNEMAALNNGQSGE</sequence>
<keyword evidence="3" id="KW-0963">Cytoplasm</keyword>
<evidence type="ECO:0000256" key="3">
    <source>
        <dbReference type="ARBA" id="ARBA00022490"/>
    </source>
</evidence>
<dbReference type="GO" id="GO:0005813">
    <property type="term" value="C:centrosome"/>
    <property type="evidence" value="ECO:0007669"/>
    <property type="project" value="TreeGrafter"/>
</dbReference>
<accession>A0A182VGS0</accession>
<dbReference type="GO" id="GO:0005819">
    <property type="term" value="C:spindle"/>
    <property type="evidence" value="ECO:0007669"/>
    <property type="project" value="TreeGrafter"/>
</dbReference>
<proteinExistence type="inferred from homology"/>
<dbReference type="GO" id="GO:0051415">
    <property type="term" value="P:microtubule nucleation by interphase microtubule organizing center"/>
    <property type="evidence" value="ECO:0007669"/>
    <property type="project" value="TreeGrafter"/>
</dbReference>
<organism evidence="5 6">
    <name type="scientific">Anopheles merus</name>
    <name type="common">Mosquito</name>
    <dbReference type="NCBI Taxonomy" id="30066"/>
    <lineage>
        <taxon>Eukaryota</taxon>
        <taxon>Metazoa</taxon>
        <taxon>Ecdysozoa</taxon>
        <taxon>Arthropoda</taxon>
        <taxon>Hexapoda</taxon>
        <taxon>Insecta</taxon>
        <taxon>Pterygota</taxon>
        <taxon>Neoptera</taxon>
        <taxon>Endopterygota</taxon>
        <taxon>Diptera</taxon>
        <taxon>Nematocera</taxon>
        <taxon>Culicoidea</taxon>
        <taxon>Culicidae</taxon>
        <taxon>Anophelinae</taxon>
        <taxon>Anopheles</taxon>
    </lineage>
</organism>
<evidence type="ECO:0000256" key="4">
    <source>
        <dbReference type="ARBA" id="ARBA00023212"/>
    </source>
</evidence>
<dbReference type="Pfam" id="PF12554">
    <property type="entry name" value="MOZART1"/>
    <property type="match status" value="1"/>
</dbReference>
<dbReference type="EnsemblMetazoa" id="AMEM014710-RA">
    <property type="protein sequence ID" value="AMEM014710-PA"/>
    <property type="gene ID" value="AMEM014710"/>
</dbReference>
<comment type="subcellular location">
    <subcellularLocation>
        <location evidence="1">Cytoplasm</location>
        <location evidence="1">Cytoskeleton</location>
        <location evidence="1">Microtubule organizing center</location>
    </subcellularLocation>
</comment>
<dbReference type="STRING" id="30066.A0A182VGS0"/>
<dbReference type="VEuPathDB" id="VectorBase:AMEM014710"/>
<evidence type="ECO:0000313" key="5">
    <source>
        <dbReference type="EnsemblMetazoa" id="AMEM014710-PA"/>
    </source>
</evidence>
<dbReference type="InterPro" id="IPR022214">
    <property type="entry name" value="MZT1"/>
</dbReference>
<evidence type="ECO:0000313" key="6">
    <source>
        <dbReference type="Proteomes" id="UP000075903"/>
    </source>
</evidence>
<dbReference type="RefSeq" id="XP_041772548.1">
    <property type="nucleotide sequence ID" value="XM_041916614.1"/>
</dbReference>
<evidence type="ECO:0000256" key="2">
    <source>
        <dbReference type="ARBA" id="ARBA00011015"/>
    </source>
</evidence>
<name>A0A182VGS0_ANOME</name>
<keyword evidence="4" id="KW-0206">Cytoskeleton</keyword>
<evidence type="ECO:0008006" key="7">
    <source>
        <dbReference type="Google" id="ProtNLM"/>
    </source>
</evidence>
<dbReference type="GO" id="GO:0031021">
    <property type="term" value="C:interphase microtubule organizing center"/>
    <property type="evidence" value="ECO:0007669"/>
    <property type="project" value="TreeGrafter"/>
</dbReference>
<dbReference type="GO" id="GO:0090307">
    <property type="term" value="P:mitotic spindle assembly"/>
    <property type="evidence" value="ECO:0007669"/>
    <property type="project" value="TreeGrafter"/>
</dbReference>
<dbReference type="KEGG" id="amer:121593866"/>
<dbReference type="VEuPathDB" id="VectorBase:AMEM21_005345"/>
<dbReference type="PANTHER" id="PTHR28520">
    <property type="entry name" value="MITOTIC-SPINDLE ORGANIZING PROTEIN 1"/>
    <property type="match status" value="1"/>
</dbReference>
<dbReference type="AlphaFoldDB" id="A0A182VGS0"/>
<dbReference type="GO" id="GO:0000931">
    <property type="term" value="C:gamma-tubulin ring complex"/>
    <property type="evidence" value="ECO:0007669"/>
    <property type="project" value="InterPro"/>
</dbReference>
<evidence type="ECO:0000256" key="1">
    <source>
        <dbReference type="ARBA" id="ARBA00004267"/>
    </source>
</evidence>